<dbReference type="GO" id="GO:0005524">
    <property type="term" value="F:ATP binding"/>
    <property type="evidence" value="ECO:0007669"/>
    <property type="project" value="UniProtKB-UniRule"/>
</dbReference>
<proteinExistence type="predicted"/>
<feature type="domain" description="Protein kinase" evidence="5">
    <location>
        <begin position="1530"/>
        <end position="1795"/>
    </location>
</feature>
<dbReference type="SUPFAM" id="SSF56112">
    <property type="entry name" value="Protein kinase-like (PK-like)"/>
    <property type="match status" value="1"/>
</dbReference>
<gene>
    <name evidence="6" type="ORF">EIN_525260</name>
</gene>
<dbReference type="InterPro" id="IPR009030">
    <property type="entry name" value="Growth_fac_rcpt_cys_sf"/>
</dbReference>
<dbReference type="SMART" id="SM00261">
    <property type="entry name" value="FU"/>
    <property type="match status" value="6"/>
</dbReference>
<dbReference type="PANTHER" id="PTHR45756:SF1">
    <property type="entry name" value="PROTEIN KINASE DOMAIN CONTAINING PROTEIN"/>
    <property type="match status" value="1"/>
</dbReference>
<keyword evidence="4" id="KW-1133">Transmembrane helix</keyword>
<dbReference type="RefSeq" id="XP_004256342.1">
    <property type="nucleotide sequence ID" value="XM_004256294.1"/>
</dbReference>
<feature type="transmembrane region" description="Helical" evidence="4">
    <location>
        <begin position="1358"/>
        <end position="1384"/>
    </location>
</feature>
<dbReference type="Gene3D" id="2.10.220.10">
    <property type="entry name" value="Hormone Receptor, Insulin-like Growth Factor Receptor 1, Chain A, domain 2"/>
    <property type="match status" value="1"/>
</dbReference>
<dbReference type="InterPro" id="IPR008271">
    <property type="entry name" value="Ser/Thr_kinase_AS"/>
</dbReference>
<evidence type="ECO:0000313" key="6">
    <source>
        <dbReference type="EMBL" id="ELP89571.1"/>
    </source>
</evidence>
<dbReference type="SMART" id="SM00220">
    <property type="entry name" value="S_TKc"/>
    <property type="match status" value="1"/>
</dbReference>
<evidence type="ECO:0000313" key="7">
    <source>
        <dbReference type="Proteomes" id="UP000014680"/>
    </source>
</evidence>
<dbReference type="KEGG" id="eiv:EIN_525260"/>
<dbReference type="Proteomes" id="UP000014680">
    <property type="component" value="Unassembled WGS sequence"/>
</dbReference>
<evidence type="ECO:0000256" key="4">
    <source>
        <dbReference type="SAM" id="Phobius"/>
    </source>
</evidence>
<dbReference type="InterPro" id="IPR000719">
    <property type="entry name" value="Prot_kinase_dom"/>
</dbReference>
<keyword evidence="6" id="KW-0808">Transferase</keyword>
<dbReference type="Pfam" id="PF00069">
    <property type="entry name" value="Pkinase"/>
    <property type="match status" value="1"/>
</dbReference>
<reference evidence="6 7" key="1">
    <citation type="submission" date="2012-10" db="EMBL/GenBank/DDBJ databases">
        <authorList>
            <person name="Zafar N."/>
            <person name="Inman J."/>
            <person name="Hall N."/>
            <person name="Lorenzi H."/>
            <person name="Caler E."/>
        </authorList>
    </citation>
    <scope>NUCLEOTIDE SEQUENCE [LARGE SCALE GENOMIC DNA]</scope>
    <source>
        <strain evidence="6 7">IP1</strain>
    </source>
</reference>
<dbReference type="Gene3D" id="1.10.510.10">
    <property type="entry name" value="Transferase(Phosphotransferase) domain 1"/>
    <property type="match status" value="1"/>
</dbReference>
<dbReference type="VEuPathDB" id="AmoebaDB:EIN_525260"/>
<dbReference type="EMBL" id="KB206604">
    <property type="protein sequence ID" value="ELP89571.1"/>
    <property type="molecule type" value="Genomic_DNA"/>
</dbReference>
<keyword evidence="4" id="KW-0472">Membrane</keyword>
<dbReference type="PROSITE" id="PS00107">
    <property type="entry name" value="PROTEIN_KINASE_ATP"/>
    <property type="match status" value="1"/>
</dbReference>
<accession>A0A0A1U8X0</accession>
<dbReference type="InterPro" id="IPR053215">
    <property type="entry name" value="TKL_Ser/Thr_kinase"/>
</dbReference>
<dbReference type="Gene3D" id="3.30.200.20">
    <property type="entry name" value="Phosphorylase Kinase, domain 1"/>
    <property type="match status" value="1"/>
</dbReference>
<keyword evidence="7" id="KW-1185">Reference proteome</keyword>
<dbReference type="SUPFAM" id="SSF57184">
    <property type="entry name" value="Growth factor receptor domain"/>
    <property type="match status" value="3"/>
</dbReference>
<dbReference type="EC" id="2.7.11.22" evidence="6"/>
<keyword evidence="4" id="KW-0812">Transmembrane</keyword>
<evidence type="ECO:0000259" key="5">
    <source>
        <dbReference type="PROSITE" id="PS50011"/>
    </source>
</evidence>
<dbReference type="InterPro" id="IPR017441">
    <property type="entry name" value="Protein_kinase_ATP_BS"/>
</dbReference>
<dbReference type="PROSITE" id="PS50011">
    <property type="entry name" value="PROTEIN_KINASE_DOM"/>
    <property type="match status" value="1"/>
</dbReference>
<feature type="binding site" evidence="3">
    <location>
        <position position="1558"/>
    </location>
    <ligand>
        <name>ATP</name>
        <dbReference type="ChEBI" id="CHEBI:30616"/>
    </ligand>
</feature>
<dbReference type="InterPro" id="IPR006212">
    <property type="entry name" value="Furin_repeat"/>
</dbReference>
<dbReference type="PROSITE" id="PS00108">
    <property type="entry name" value="PROTEIN_KINASE_ST"/>
    <property type="match status" value="1"/>
</dbReference>
<sequence length="1808" mass="205406">MKKERKFDFYKRKQKASINSNFKGKSVVSMRWGLLYLLPLIFTVFSAQVYTNSWCFNDSTRIVTYKNVIEGSCDYEKLGRGFITYTDARTEVFEIRTDCCASNDWDVEYNQFHIINYEDNYTLNSNPKKIVFKFKGTPFARLTFNITIEEYNPLIYWAINTYYILSGSTITFIGRNTTPQTPRISLSVESRQFYLETPLSKSTESVDMDFQWGFSPSVFVNGNFDIKLTKEIDRTECQYRYTLQGGIVTMSVTNPHLTMKNVCTSGVYNRISVCPNTILDDYEDCSCVYSDYEYHNHEHDCTYLSQYFDFKALPKQDKVPYEYKWRNLVTTGEDTVLSIRKGSNMTFLQEVNLPEHNLTIEGSVIFLGGIKINGNTNFYDLGNFHITSVDYSAIQDLSNTVLFVGKCSMGERECSDLMNQSELQEERCNGTKSRFVVKGSTFGCTCTQSNGMFKQNDCEYMTLERMNRIKLEMSSDYNSGNTEKYWESIEVVNPSPHILNVYGNSIVVANDCNFMNAEIVHINCTLRCGKIILSSSTRIIATPQSVIKTYQIEVKGVVTNLNEGALIQMNGGSFISDGSMQKEFDSDQITCFELVSGSSALSESLHNSKDGKYETYVIDHLLRVCVENMGNIETNTEIICQVKNSVFGTFEYEQCPCHGTNCRYQFDESESFAISTQNTFDVIIAILEVTKPLHFINVREVNVFTIKDESVLHLEGSDKVISVQNDFNEMTTIVNIGNAVINGQSKFIQITNEQQNEVQTKLVIGGEFTSAIFVLQDDATLIPKTTNSIISLQNNQKTPRGLLESGVRTLTYSTRSKCQVGHFEEDKFVCDSCGQGEVSGKCKENQIIDRCNQYGSTGLCITCNENYYLDTKIVNNEIESQHCVSCTSFCKKCNSTQCIQCKEQYKLKDGWCVPYATDCVFYSNGLCKKCSENYYTDGQKCIKCRDNCKSCTSSVCLVCDTNYKNVNGNCETLENTESVTSSSVISCSNSYYNNNTKCELCRNTFGDGCRKCNKKMCFECSSDFIIENGNCVLKGVSQSNCHVFQNFKCMKCNDGFYNPPLCIPCAANCLKCTGSQGICVECNTTQEDLWLQNGVCITNTPLQSIDIKSQTLFTRYLNNNSMVLSIGVSQCTTNNYGRCLRCTSGFYLETTINNPISTSRCAKCGDGCDVCLQTSTFCLSCSDAESALYNHTCVANEDAKEKCQQLMISKLGCAVCNEKYYRKNTDCIKCPSTMATCLNENQPIQCNTGFFMYQMKECRDFSELTNCSEKSEQSGCTKCDRGYFVKDSYCTKCSQNCDRCTQEKSCELCSDNYVLSHGTCVNYSYIDKCSASSNNFCESCEKGYELNPNNRFCTRKSLWWISLIVIPVFLIFVVVLYIVITFLFRRFIKIQQDNTLDLKEVFLHERFSEIVPGILINKKVLCNEDGKGIPVGQESLFKLILANHGKHKVKVQPIYISSKKYEITITPELVFLRPNKAMEFTIKIVPNCTTQITQKISFSVYLFKYEETKSFDISIDLTTDQSSILDPDELIQTKKIGEGTFGVVYYGTFRGNKVAIKKLKIQSNEGGDDEFSREVEMLEKFKSEYIVHFYGAVMIKDDRSVITEFAKYGSVQNLIESKTKKYNKIITKKLRIKLLEDCACGIEYLHNNGILHRDIKPDNMLVFSLENNITVNAKLTDFGSARNINLMMTNMTFTKGVGTPSYMAPEVLLKKKYKTPADIFSFGVTIYSVMIWGDPYPKNEFPYPWNVATFVSDGRRQPKLNLTNEEYKLVSDCWDENPITRLKIAEVISRLKTLIVIRKSFRFSLTNK</sequence>
<dbReference type="OrthoDB" id="28332at2759"/>
<keyword evidence="6" id="KW-0418">Kinase</keyword>
<keyword evidence="2 3" id="KW-0067">ATP-binding</keyword>
<dbReference type="GeneID" id="14888547"/>
<evidence type="ECO:0000256" key="3">
    <source>
        <dbReference type="PROSITE-ProRule" id="PRU10141"/>
    </source>
</evidence>
<protein>
    <submittedName>
        <fullName evidence="6">Protein serine/threonine kinase, putative</fullName>
        <ecNumber evidence="6">2.7.11.22</ecNumber>
    </submittedName>
</protein>
<keyword evidence="1 3" id="KW-0547">Nucleotide-binding</keyword>
<dbReference type="InterPro" id="IPR011009">
    <property type="entry name" value="Kinase-like_dom_sf"/>
</dbReference>
<dbReference type="GO" id="GO:0004693">
    <property type="term" value="F:cyclin-dependent protein serine/threonine kinase activity"/>
    <property type="evidence" value="ECO:0007669"/>
    <property type="project" value="UniProtKB-EC"/>
</dbReference>
<evidence type="ECO:0000256" key="1">
    <source>
        <dbReference type="ARBA" id="ARBA00022741"/>
    </source>
</evidence>
<organism evidence="6 7">
    <name type="scientific">Entamoeba invadens IP1</name>
    <dbReference type="NCBI Taxonomy" id="370355"/>
    <lineage>
        <taxon>Eukaryota</taxon>
        <taxon>Amoebozoa</taxon>
        <taxon>Evosea</taxon>
        <taxon>Archamoebae</taxon>
        <taxon>Mastigamoebida</taxon>
        <taxon>Entamoebidae</taxon>
        <taxon>Entamoeba</taxon>
    </lineage>
</organism>
<evidence type="ECO:0000256" key="2">
    <source>
        <dbReference type="ARBA" id="ARBA00022840"/>
    </source>
</evidence>
<dbReference type="PANTHER" id="PTHR45756">
    <property type="entry name" value="PALMITOYLTRANSFERASE"/>
    <property type="match status" value="1"/>
</dbReference>
<name>A0A0A1U8X0_ENTIV</name>